<dbReference type="AlphaFoldDB" id="A0AAV8Z4V7"/>
<protein>
    <submittedName>
        <fullName evidence="1">Uncharacterized protein</fullName>
    </submittedName>
</protein>
<keyword evidence="2" id="KW-1185">Reference proteome</keyword>
<reference evidence="1" key="1">
    <citation type="journal article" date="2023" name="Insect Mol. Biol.">
        <title>Genome sequencing provides insights into the evolution of gene families encoding plant cell wall-degrading enzymes in longhorned beetles.</title>
        <authorList>
            <person name="Shin N.R."/>
            <person name="Okamura Y."/>
            <person name="Kirsch R."/>
            <person name="Pauchet Y."/>
        </authorList>
    </citation>
    <scope>NUCLEOTIDE SEQUENCE</scope>
    <source>
        <strain evidence="1">AMC_N1</strain>
    </source>
</reference>
<gene>
    <name evidence="1" type="ORF">NQ318_019616</name>
</gene>
<evidence type="ECO:0000313" key="1">
    <source>
        <dbReference type="EMBL" id="KAJ8958852.1"/>
    </source>
</evidence>
<dbReference type="EMBL" id="JAPWTK010000015">
    <property type="protein sequence ID" value="KAJ8958852.1"/>
    <property type="molecule type" value="Genomic_DNA"/>
</dbReference>
<sequence length="191" mass="20717">MEIAVMSNGVSTVSTENVLQRRIPIFNTLEYLTSTRPAIPPSEKRFSPFAAPSSVPHRFCGAIGVDVAFVTMLSKVRPSPLIGERLASAAMLLNFESPSMFEMLIVSSSLRMFLSLLLSVGNWSMWFSSRCSTGISPSWVRCRGVTAAGASPEKRAFFPSMFSKEHMGGIVLDRRGGDPPPGDRLVECGGP</sequence>
<evidence type="ECO:0000313" key="2">
    <source>
        <dbReference type="Proteomes" id="UP001162162"/>
    </source>
</evidence>
<comment type="caution">
    <text evidence="1">The sequence shown here is derived from an EMBL/GenBank/DDBJ whole genome shotgun (WGS) entry which is preliminary data.</text>
</comment>
<proteinExistence type="predicted"/>
<organism evidence="1 2">
    <name type="scientific">Aromia moschata</name>
    <dbReference type="NCBI Taxonomy" id="1265417"/>
    <lineage>
        <taxon>Eukaryota</taxon>
        <taxon>Metazoa</taxon>
        <taxon>Ecdysozoa</taxon>
        <taxon>Arthropoda</taxon>
        <taxon>Hexapoda</taxon>
        <taxon>Insecta</taxon>
        <taxon>Pterygota</taxon>
        <taxon>Neoptera</taxon>
        <taxon>Endopterygota</taxon>
        <taxon>Coleoptera</taxon>
        <taxon>Polyphaga</taxon>
        <taxon>Cucujiformia</taxon>
        <taxon>Chrysomeloidea</taxon>
        <taxon>Cerambycidae</taxon>
        <taxon>Cerambycinae</taxon>
        <taxon>Callichromatini</taxon>
        <taxon>Aromia</taxon>
    </lineage>
</organism>
<dbReference type="Proteomes" id="UP001162162">
    <property type="component" value="Unassembled WGS sequence"/>
</dbReference>
<name>A0AAV8Z4V7_9CUCU</name>
<accession>A0AAV8Z4V7</accession>